<proteinExistence type="predicted"/>
<dbReference type="EMBL" id="JAVCAP010000001">
    <property type="protein sequence ID" value="MDP8566428.1"/>
    <property type="molecule type" value="Genomic_DNA"/>
</dbReference>
<evidence type="ECO:0000313" key="1">
    <source>
        <dbReference type="EMBL" id="MDP8566428.1"/>
    </source>
</evidence>
<sequence length="206" mass="22575">MNTFEQEFLSNYLKFGLGSMPKSDIDALVMHLLDTYGLEGSPLANYSNQTVSERLKTPVAKIKKLRYEAALKFGGRPEDQAMGRLLAALSKASLEADGEKVCLIIEDVLAKHWLQGQLKIHQQIFDYSFNTEIVKVSASGLFAVLGSVFDKDELELFQQSYDVAKKKKTAQERVAAFKSAAKKFAESAASAAGAGVVKVLRAHLGL</sequence>
<gene>
    <name evidence="1" type="ORF">Q9291_01075</name>
</gene>
<dbReference type="Proteomes" id="UP001225906">
    <property type="component" value="Unassembled WGS sequence"/>
</dbReference>
<evidence type="ECO:0000313" key="2">
    <source>
        <dbReference type="Proteomes" id="UP001225906"/>
    </source>
</evidence>
<name>A0ABT9JPD7_9PROT</name>
<comment type="caution">
    <text evidence="1">The sequence shown here is derived from an EMBL/GenBank/DDBJ whole genome shotgun (WGS) entry which is preliminary data.</text>
</comment>
<organism evidence="1 2">
    <name type="scientific">Methylophilus aquaticus</name>
    <dbReference type="NCBI Taxonomy" id="1971610"/>
    <lineage>
        <taxon>Bacteria</taxon>
        <taxon>Pseudomonadati</taxon>
        <taxon>Pseudomonadota</taxon>
        <taxon>Betaproteobacteria</taxon>
        <taxon>Nitrosomonadales</taxon>
        <taxon>Methylophilaceae</taxon>
        <taxon>Methylophilus</taxon>
    </lineage>
</organism>
<reference evidence="2" key="1">
    <citation type="journal article" date="2019" name="Int. J. Syst. Evol. Microbiol.">
        <title>The Global Catalogue of Microorganisms (GCM) 10K type strain sequencing project: providing services to taxonomists for standard genome sequencing and annotation.</title>
        <authorList>
            <consortium name="The Broad Institute Genomics Platform"/>
            <consortium name="The Broad Institute Genome Sequencing Center for Infectious Disease"/>
            <person name="Wu L."/>
            <person name="Ma J."/>
        </authorList>
    </citation>
    <scope>NUCLEOTIDE SEQUENCE [LARGE SCALE GENOMIC DNA]</scope>
    <source>
        <strain evidence="2">VKM B-3159</strain>
    </source>
</reference>
<dbReference type="RefSeq" id="WP_306388131.1">
    <property type="nucleotide sequence ID" value="NZ_JAVCAP010000001.1"/>
</dbReference>
<keyword evidence="2" id="KW-1185">Reference proteome</keyword>
<evidence type="ECO:0008006" key="3">
    <source>
        <dbReference type="Google" id="ProtNLM"/>
    </source>
</evidence>
<accession>A0ABT9JPD7</accession>
<protein>
    <recommendedName>
        <fullName evidence="3">DUF892 family protein</fullName>
    </recommendedName>
</protein>